<dbReference type="InterPro" id="IPR029032">
    <property type="entry name" value="AhpD-like"/>
</dbReference>
<dbReference type="RefSeq" id="WP_049056619.1">
    <property type="nucleotide sequence ID" value="NZ_CP055904.1"/>
</dbReference>
<reference evidence="2" key="1">
    <citation type="submission" date="2020-06" db="EMBL/GenBank/DDBJ databases">
        <title>REHAB project genomes.</title>
        <authorList>
            <person name="Shaw L.P."/>
        </authorList>
    </citation>
    <scope>NUCLEOTIDE SEQUENCE [LARGE SCALE GENOMIC DNA]</scope>
    <source>
        <strain evidence="2">RHBSTW-00938</strain>
    </source>
</reference>
<dbReference type="SUPFAM" id="SSF69118">
    <property type="entry name" value="AhpD-like"/>
    <property type="match status" value="2"/>
</dbReference>
<organism evidence="1 2">
    <name type="scientific">Klebsiella aerogenes</name>
    <name type="common">Enterobacter aerogenes</name>
    <dbReference type="NCBI Taxonomy" id="548"/>
    <lineage>
        <taxon>Bacteria</taxon>
        <taxon>Pseudomonadati</taxon>
        <taxon>Pseudomonadota</taxon>
        <taxon>Gammaproteobacteria</taxon>
        <taxon>Enterobacterales</taxon>
        <taxon>Enterobacteriaceae</taxon>
        <taxon>Klebsiella/Raoultella group</taxon>
        <taxon>Klebsiella</taxon>
    </lineage>
</organism>
<proteinExistence type="predicted"/>
<name>A0AAP9R151_KLEAE</name>
<accession>A0AAP9R151</accession>
<dbReference type="PANTHER" id="PTHR35446">
    <property type="entry name" value="SI:CH211-175M2.5"/>
    <property type="match status" value="1"/>
</dbReference>
<dbReference type="EMBL" id="CP055904">
    <property type="protein sequence ID" value="QMR41889.1"/>
    <property type="molecule type" value="Genomic_DNA"/>
</dbReference>
<dbReference type="AlphaFoldDB" id="A0AAP9R151"/>
<dbReference type="Proteomes" id="UP000514462">
    <property type="component" value="Chromosome"/>
</dbReference>
<evidence type="ECO:0000313" key="1">
    <source>
        <dbReference type="EMBL" id="QMR41889.1"/>
    </source>
</evidence>
<gene>
    <name evidence="1" type="ORF">HV331_21430</name>
</gene>
<sequence>MEQRRVYGKNHWYHETQSTNSPVEVLPLVPEAADVDDRFLLDLPLAADLSHPHKGWLAPARQLAKILFPDSVTVTRLQTFSAYDRLSTALTVAQVYGVQRLCNHYAARLAPLPGPDSSRESNRRLAQITQYARQLASSPSVINEISRRQLEEVGLTSRDIVLINQIIGFVGFQARAVATFQAALGQPVRWLPGMPQQDDAPAERFTEATGEWSPDIDDADLRYANDDRQARLAAWNRHPGLKPLAPLLASDEDTLALLHQLLTELDSSAQPLIEMAALLAARINGSVSCFNAWAARWTGDNALLQALRGDERTVQHWTRSYSLEHVFLQAAQLLTRAPDRFSAAQLTPLTEYGLSRVEAINLLTWCGLCGWLNRLKIALGVVRQAT</sequence>
<dbReference type="Gene3D" id="1.20.1290.10">
    <property type="entry name" value="AhpD-like"/>
    <property type="match status" value="1"/>
</dbReference>
<dbReference type="PANTHER" id="PTHR35446:SF3">
    <property type="entry name" value="CMD DOMAIN-CONTAINING PROTEIN"/>
    <property type="match status" value="1"/>
</dbReference>
<evidence type="ECO:0000313" key="2">
    <source>
        <dbReference type="Proteomes" id="UP000514462"/>
    </source>
</evidence>
<protein>
    <submittedName>
        <fullName evidence="1">CMD domain-containing protein</fullName>
    </submittedName>
</protein>